<dbReference type="KEGG" id="pno:SNOG_00047"/>
<organism evidence="2 3">
    <name type="scientific">Phaeosphaeria nodorum (strain SN15 / ATCC MYA-4574 / FGSC 10173)</name>
    <name type="common">Glume blotch fungus</name>
    <name type="synonym">Parastagonospora nodorum</name>
    <dbReference type="NCBI Taxonomy" id="321614"/>
    <lineage>
        <taxon>Eukaryota</taxon>
        <taxon>Fungi</taxon>
        <taxon>Dikarya</taxon>
        <taxon>Ascomycota</taxon>
        <taxon>Pezizomycotina</taxon>
        <taxon>Dothideomycetes</taxon>
        <taxon>Pleosporomycetidae</taxon>
        <taxon>Pleosporales</taxon>
        <taxon>Pleosporineae</taxon>
        <taxon>Phaeosphaeriaceae</taxon>
        <taxon>Parastagonospora</taxon>
    </lineage>
</organism>
<dbReference type="RefSeq" id="XP_001790744.1">
    <property type="nucleotide sequence ID" value="XM_001790692.1"/>
</dbReference>
<dbReference type="InParanoid" id="Q0V7G7"/>
<evidence type="ECO:0000256" key="1">
    <source>
        <dbReference type="SAM" id="MobiDB-lite"/>
    </source>
</evidence>
<reference evidence="3" key="1">
    <citation type="journal article" date="2007" name="Plant Cell">
        <title>Dothideomycete-plant interactions illuminated by genome sequencing and EST analysis of the wheat pathogen Stagonospora nodorum.</title>
        <authorList>
            <person name="Hane J.K."/>
            <person name="Lowe R.G."/>
            <person name="Solomon P.S."/>
            <person name="Tan K.C."/>
            <person name="Schoch C.L."/>
            <person name="Spatafora J.W."/>
            <person name="Crous P.W."/>
            <person name="Kodira C."/>
            <person name="Birren B.W."/>
            <person name="Galagan J.E."/>
            <person name="Torriani S.F."/>
            <person name="McDonald B.A."/>
            <person name="Oliver R.P."/>
        </authorList>
    </citation>
    <scope>NUCLEOTIDE SEQUENCE [LARGE SCALE GENOMIC DNA]</scope>
    <source>
        <strain evidence="3">SN15 / ATCC MYA-4574 / FGSC 10173</strain>
    </source>
</reference>
<dbReference type="AlphaFoldDB" id="Q0V7G7"/>
<feature type="region of interest" description="Disordered" evidence="1">
    <location>
        <begin position="1"/>
        <end position="49"/>
    </location>
</feature>
<dbReference type="EMBL" id="CH445325">
    <property type="protein sequence ID" value="EAT91542.1"/>
    <property type="molecule type" value="Genomic_DNA"/>
</dbReference>
<dbReference type="GeneID" id="5967577"/>
<dbReference type="Proteomes" id="UP000001055">
    <property type="component" value="Unassembled WGS sequence"/>
</dbReference>
<sequence>MSPSSASAAATKTRGTLVQERTADAFRSASGTPRSTKSPLERFASSRTPMSVIMEPPGLLWGNEISNCRRVKGIANGYFRLSQINMGAVRRDPAA</sequence>
<feature type="compositionally biased region" description="Polar residues" evidence="1">
    <location>
        <begin position="29"/>
        <end position="38"/>
    </location>
</feature>
<protein>
    <submittedName>
        <fullName evidence="2">Uncharacterized protein</fullName>
    </submittedName>
</protein>
<accession>Q0V7G7</accession>
<name>Q0V7G7_PHANO</name>
<proteinExistence type="predicted"/>
<feature type="compositionally biased region" description="Low complexity" evidence="1">
    <location>
        <begin position="1"/>
        <end position="10"/>
    </location>
</feature>
<evidence type="ECO:0000313" key="2">
    <source>
        <dbReference type="EMBL" id="EAT91542.1"/>
    </source>
</evidence>
<evidence type="ECO:0000313" key="3">
    <source>
        <dbReference type="Proteomes" id="UP000001055"/>
    </source>
</evidence>
<gene>
    <name evidence="2" type="ORF">SNOG_00047</name>
</gene>